<name>A0A058Z207_FONAL</name>
<feature type="region of interest" description="Disordered" evidence="1">
    <location>
        <begin position="818"/>
        <end position="931"/>
    </location>
</feature>
<feature type="region of interest" description="Disordered" evidence="1">
    <location>
        <begin position="1"/>
        <end position="191"/>
    </location>
</feature>
<feature type="compositionally biased region" description="Low complexity" evidence="1">
    <location>
        <begin position="1915"/>
        <end position="1927"/>
    </location>
</feature>
<feature type="compositionally biased region" description="Low complexity" evidence="1">
    <location>
        <begin position="1657"/>
        <end position="1668"/>
    </location>
</feature>
<feature type="compositionally biased region" description="Basic residues" evidence="1">
    <location>
        <begin position="1055"/>
        <end position="1076"/>
    </location>
</feature>
<accession>A0A058Z207</accession>
<proteinExistence type="predicted"/>
<feature type="compositionally biased region" description="Polar residues" evidence="1">
    <location>
        <begin position="221"/>
        <end position="239"/>
    </location>
</feature>
<feature type="compositionally biased region" description="Low complexity" evidence="1">
    <location>
        <begin position="402"/>
        <end position="425"/>
    </location>
</feature>
<feature type="compositionally biased region" description="Low complexity" evidence="1">
    <location>
        <begin position="906"/>
        <end position="916"/>
    </location>
</feature>
<feature type="region of interest" description="Disordered" evidence="1">
    <location>
        <begin position="2171"/>
        <end position="2205"/>
    </location>
</feature>
<dbReference type="Proteomes" id="UP000030693">
    <property type="component" value="Unassembled WGS sequence"/>
</dbReference>
<feature type="compositionally biased region" description="Low complexity" evidence="1">
    <location>
        <begin position="699"/>
        <end position="718"/>
    </location>
</feature>
<feature type="compositionally biased region" description="Low complexity" evidence="1">
    <location>
        <begin position="249"/>
        <end position="260"/>
    </location>
</feature>
<feature type="compositionally biased region" description="Low complexity" evidence="1">
    <location>
        <begin position="2186"/>
        <end position="2196"/>
    </location>
</feature>
<feature type="region of interest" description="Disordered" evidence="1">
    <location>
        <begin position="1358"/>
        <end position="1434"/>
    </location>
</feature>
<feature type="compositionally biased region" description="Low complexity" evidence="1">
    <location>
        <begin position="203"/>
        <end position="220"/>
    </location>
</feature>
<feature type="region of interest" description="Disordered" evidence="1">
    <location>
        <begin position="1894"/>
        <end position="2009"/>
    </location>
</feature>
<feature type="compositionally biased region" description="Low complexity" evidence="1">
    <location>
        <begin position="1506"/>
        <end position="1518"/>
    </location>
</feature>
<feature type="compositionally biased region" description="Low complexity" evidence="1">
    <location>
        <begin position="1417"/>
        <end position="1434"/>
    </location>
</feature>
<feature type="region of interest" description="Disordered" evidence="1">
    <location>
        <begin position="1449"/>
        <end position="1537"/>
    </location>
</feature>
<feature type="compositionally biased region" description="Polar residues" evidence="1">
    <location>
        <begin position="115"/>
        <end position="128"/>
    </location>
</feature>
<feature type="compositionally biased region" description="Low complexity" evidence="1">
    <location>
        <begin position="889"/>
        <end position="898"/>
    </location>
</feature>
<feature type="region of interest" description="Disordered" evidence="1">
    <location>
        <begin position="2306"/>
        <end position="2399"/>
    </location>
</feature>
<dbReference type="EMBL" id="KB932209">
    <property type="protein sequence ID" value="KCV68171.1"/>
    <property type="molecule type" value="Genomic_DNA"/>
</dbReference>
<dbReference type="RefSeq" id="XP_009497225.1">
    <property type="nucleotide sequence ID" value="XM_009498950.1"/>
</dbReference>
<feature type="region of interest" description="Disordered" evidence="1">
    <location>
        <begin position="1181"/>
        <end position="1228"/>
    </location>
</feature>
<feature type="compositionally biased region" description="Gly residues" evidence="1">
    <location>
        <begin position="2173"/>
        <end position="2185"/>
    </location>
</feature>
<feature type="compositionally biased region" description="Low complexity" evidence="1">
    <location>
        <begin position="1389"/>
        <end position="1400"/>
    </location>
</feature>
<feature type="compositionally biased region" description="Polar residues" evidence="1">
    <location>
        <begin position="266"/>
        <end position="275"/>
    </location>
</feature>
<feature type="compositionally biased region" description="Low complexity" evidence="1">
    <location>
        <begin position="360"/>
        <end position="391"/>
    </location>
</feature>
<feature type="compositionally biased region" description="Basic and acidic residues" evidence="1">
    <location>
        <begin position="2306"/>
        <end position="2316"/>
    </location>
</feature>
<protein>
    <submittedName>
        <fullName evidence="2">Uncharacterized protein</fullName>
    </submittedName>
</protein>
<feature type="compositionally biased region" description="Polar residues" evidence="1">
    <location>
        <begin position="1962"/>
        <end position="1979"/>
    </location>
</feature>
<feature type="region of interest" description="Disordered" evidence="1">
    <location>
        <begin position="517"/>
        <end position="569"/>
    </location>
</feature>
<feature type="compositionally biased region" description="Acidic residues" evidence="1">
    <location>
        <begin position="2329"/>
        <end position="2341"/>
    </location>
</feature>
<evidence type="ECO:0000256" key="1">
    <source>
        <dbReference type="SAM" id="MobiDB-lite"/>
    </source>
</evidence>
<feature type="compositionally biased region" description="Low complexity" evidence="1">
    <location>
        <begin position="2025"/>
        <end position="2035"/>
    </location>
</feature>
<feature type="compositionally biased region" description="Basic residues" evidence="1">
    <location>
        <begin position="678"/>
        <end position="689"/>
    </location>
</feature>
<feature type="compositionally biased region" description="Low complexity" evidence="1">
    <location>
        <begin position="2317"/>
        <end position="2328"/>
    </location>
</feature>
<feature type="compositionally biased region" description="Low complexity" evidence="1">
    <location>
        <begin position="1490"/>
        <end position="1499"/>
    </location>
</feature>
<feature type="region of interest" description="Disordered" evidence="1">
    <location>
        <begin position="1328"/>
        <end position="1347"/>
    </location>
</feature>
<feature type="compositionally biased region" description="Low complexity" evidence="1">
    <location>
        <begin position="519"/>
        <end position="547"/>
    </location>
</feature>
<feature type="region of interest" description="Disordered" evidence="1">
    <location>
        <begin position="1556"/>
        <end position="1673"/>
    </location>
</feature>
<feature type="region of interest" description="Disordered" evidence="1">
    <location>
        <begin position="2239"/>
        <end position="2274"/>
    </location>
</feature>
<keyword evidence="3" id="KW-1185">Reference proteome</keyword>
<feature type="region of interest" description="Disordered" evidence="1">
    <location>
        <begin position="203"/>
        <end position="501"/>
    </location>
</feature>
<feature type="compositionally biased region" description="Basic and acidic residues" evidence="1">
    <location>
        <begin position="467"/>
        <end position="480"/>
    </location>
</feature>
<reference evidence="2" key="1">
    <citation type="submission" date="2013-04" db="EMBL/GenBank/DDBJ databases">
        <title>The Genome Sequence of Fonticula alba ATCC 38817.</title>
        <authorList>
            <consortium name="The Broad Institute Genomics Platform"/>
            <person name="Russ C."/>
            <person name="Cuomo C."/>
            <person name="Burger G."/>
            <person name="Gray M.W."/>
            <person name="Holland P.W.H."/>
            <person name="King N."/>
            <person name="Lang F.B.F."/>
            <person name="Roger A.J."/>
            <person name="Ruiz-Trillo I."/>
            <person name="Brown M."/>
            <person name="Walker B."/>
            <person name="Young S."/>
            <person name="Zeng Q."/>
            <person name="Gargeya S."/>
            <person name="Fitzgerald M."/>
            <person name="Haas B."/>
            <person name="Abouelleil A."/>
            <person name="Allen A.W."/>
            <person name="Alvarado L."/>
            <person name="Arachchi H.M."/>
            <person name="Berlin A.M."/>
            <person name="Chapman S.B."/>
            <person name="Gainer-Dewar J."/>
            <person name="Goldberg J."/>
            <person name="Griggs A."/>
            <person name="Gujja S."/>
            <person name="Hansen M."/>
            <person name="Howarth C."/>
            <person name="Imamovic A."/>
            <person name="Ireland A."/>
            <person name="Larimer J."/>
            <person name="McCowan C."/>
            <person name="Murphy C."/>
            <person name="Pearson M."/>
            <person name="Poon T.W."/>
            <person name="Priest M."/>
            <person name="Roberts A."/>
            <person name="Saif S."/>
            <person name="Shea T."/>
            <person name="Sisk P."/>
            <person name="Sykes S."/>
            <person name="Wortman J."/>
            <person name="Nusbaum C."/>
            <person name="Birren B."/>
        </authorList>
    </citation>
    <scope>NUCLEOTIDE SEQUENCE [LARGE SCALE GENOMIC DNA]</scope>
    <source>
        <strain evidence="2">ATCC 38817</strain>
    </source>
</reference>
<evidence type="ECO:0000313" key="3">
    <source>
        <dbReference type="Proteomes" id="UP000030693"/>
    </source>
</evidence>
<feature type="compositionally biased region" description="Gly residues" evidence="1">
    <location>
        <begin position="1565"/>
        <end position="1576"/>
    </location>
</feature>
<sequence length="2426" mass="243812">MTLPSPSAPAGRAPPPPGDIGPLSSSSSSLSADSPSAASPGSPHGSHHRLTLAERRRLAGTQPAAPVASLRDASTPLAPGPGPATGASGPASPVASPAAPALGSPAANLQLDMTFLSNGGSTAPSANGASCGAPASTHSSGPAAEQSHGSDGLPHPPAGSRRSSADPPSTLSKQAHYSSTNSIGDPGETGFVSNIRVRQVASPLASPLSSPYPSASPSLARSTSWHRGDFSSSAGSFTLSGAGMQFGISPSPSSNSLAMSPGGGSTPSRTMSYRSSARPIPMPSLSRSTSQSLSNCSSPVSGTPPSAIGRPPIPTAGSGLLNPRVSLPPTPVHLGPGAASPKRPERQPSTGGGLSPRAVPAPRSGLSSPSPRGAAAPLASPRAGAHVPAGAPDEDAPEPEQEGPGSDSDSSLESDSASASSSSFSSDEDLSDEEDAFDEDEVVIPLRRPLATATDSRDSVSLTEELPPERLTGRESDGSRDSLPPHPRSRPLSQGPLIPGVSSHLFHSIDSMAAPRPASMHMDSLSSSCSQLDGGRGAPRTSSAGPGAASGPGGLHPSPQAGFQPHLSQSQAAGWASASVSSQLSLYSQLSDVSVATTSLMSRAPSASSLGPLSYYPTTPMSSFALGPSPVPGGTLQPYRLQMSLSSTSLATGAPATPPAAPGPGGHLASMSADIPGSHHHHHHYHHHGQGATGPTRHGGTPTSATSSPGGSVGSPSDGRIHRKPSVVSRLKNVFKHSPTPGKPGTGPNTPTGVGPYTGSPRIQAMPPGPSGPSPLSHVDHHHSQSNLPTNFVYDELSPHPSVYMSAVAPADGPIHSSLSSGALHTGPAGAGGATSGRKGARPGGAHLSTAPGFHRAASSPVLPANLRSTGGASGPEHGSSPSLADMPASLSASSGSSMGSGGMMAAGSSERSASGQTLPRQPSFGFDPSFGFPQHDGPHCPDDYLHLYGVYSFGFQNCGRGFPAAPPPAPVPGLCRGKLMVEFFVSANPTTVGDLHSFAPVLAHPRSANIHHRGSVSSMTGTRDRSSSTSSTHQGHYHQHHQRRDSSSSVASAHHPHHQQHHHHHQPQHNAHRRSSSYASIRASHNPHAAGPSGSRRPSILAAGSPFPEVAAAAGRPADPLATDPAVPSLGSLARVPFFQVYSSLATESQQRGVAALSQIFAGDATLAAMATGTDLLASAEYPSDRTPDSPAPMGRPRSASARVPGPGSRSGSGSESGSGLIAPTPAPDALDSFPPALIQLGLTGPRLPTEQNQSLPAGMLVTYRAALAAIWWSPPLLDSQVIRDGALLYEHEAASRLFSSDALLMTDDDEAVFDASSRRGSVVSVHQAVADEGPGSPSLNRTRRHSTHFAPTPVQFDLSALHGGPDDPPAGHHAHQSHHSPPMPAVTSITSASSSPSIHAHDPHGSSPGDSPGLHGHTAGTSAGSTPSSPPSSKGFFGFFSSSSSASSSSSSSASHAADGAGRKQSTAGAAGRASSISGPTPDPNAGSSSRSSSRRSSLVDLFSPASSTAVTGTAPTPVPQVPGSPSSAGHDATGSGNGLFAFSLRRGSRSSDALAIPSGAGTIPGPGASGSGSGASAATSPQVGSAPGPASMIGSPRTGSFGPGSSPHVGDLSSPSLQSIPGSPGTPRKSSFTSGTATGSVPGPSRAGGAFNRSASSGPMAAAPPTRVGTPAGTQAPVVIAARTLLYQQATIGTGMAYLLKVDPQPLLAQYLDRAHQPGWSNAQSVVQAADALPGYSARLTHLIRDAYMQARRTALQQNSPTNLSADAAGSPGSHSPMPLPLRMRILVSRDREVADRVEACEQRRLFASCKKAMLLARMQMRRDMAAAAAAIPVETDLTPDVAVEAGPATGAPATGSSPAARVELDTNIIARPNMVSGQRPMSTSVLLFPSADTTVGDDNTAPASPDDESDSGGSSTRPSPTSEEPYRFTSVAEHGPNASTDEDEDDAVGASSDGPAGTRSSTDADAQSFGVHNTGRSPALFPSPASSTTTSLLGSSTSSIATSRRMSLAPEIMRTLSKSEPGPAGDAAGLAAGAGGPSGHAVAGGAAPAAPFSAVIEHIRRGSMAPTASIASAIPGAGPGLSALGPVERVSIPRNLKDLGADSLVSSPETVSVVNPRLTAFLNSADGRRAPSAPDSLAAYRRASVATHVLHGPSSFGAPGARPMAMRPGGLGFGGPTGGPGSSFAPASTMGTSGPGGSGGAVNPTDVMLAVRRSSLAPPLSAFLPTNPYGLSGLAPTSSSSFHSSTGPRASIQQAGGPGSGGQPNPDQLADAVLKGHIDPKTMDAVSAAAAVTALMAARKAARDSGDSDHSGASDASDYSYSYSQDEDEDEDDEEYGASDTDAGPRQPDYRHPGQRGHGLHPAYHAGEDDDDEENHTHLVHPGMDDDDDDDGEVFTSVTNPLFLSMAKSRALAMPTTITESS</sequence>
<evidence type="ECO:0000313" key="2">
    <source>
        <dbReference type="EMBL" id="KCV68171.1"/>
    </source>
</evidence>
<dbReference type="GeneID" id="20529824"/>
<feature type="region of interest" description="Disordered" evidence="1">
    <location>
        <begin position="649"/>
        <end position="786"/>
    </location>
</feature>
<gene>
    <name evidence="2" type="ORF">H696_05099</name>
</gene>
<feature type="compositionally biased region" description="Low complexity" evidence="1">
    <location>
        <begin position="746"/>
        <end position="759"/>
    </location>
</feature>
<feature type="compositionally biased region" description="Low complexity" evidence="1">
    <location>
        <begin position="1"/>
        <end position="11"/>
    </location>
</feature>
<feature type="region of interest" description="Disordered" evidence="1">
    <location>
        <begin position="1760"/>
        <end position="1783"/>
    </location>
</feature>
<feature type="region of interest" description="Disordered" evidence="1">
    <location>
        <begin position="1010"/>
        <end position="1103"/>
    </location>
</feature>
<feature type="compositionally biased region" description="Low complexity" evidence="1">
    <location>
        <begin position="1018"/>
        <end position="1035"/>
    </location>
</feature>
<dbReference type="OMA" id="DEENHTH"/>
<feature type="region of interest" description="Disordered" evidence="1">
    <location>
        <begin position="2020"/>
        <end position="2039"/>
    </location>
</feature>
<feature type="compositionally biased region" description="Low complexity" evidence="1">
    <location>
        <begin position="84"/>
        <end position="107"/>
    </location>
</feature>
<feature type="compositionally biased region" description="Polar residues" evidence="1">
    <location>
        <begin position="166"/>
        <end position="183"/>
    </location>
</feature>
<feature type="compositionally biased region" description="Low complexity" evidence="1">
    <location>
        <begin position="1980"/>
        <end position="2009"/>
    </location>
</feature>
<feature type="compositionally biased region" description="Polar residues" evidence="1">
    <location>
        <begin position="1631"/>
        <end position="1642"/>
    </location>
</feature>
<organism evidence="2">
    <name type="scientific">Fonticula alba</name>
    <name type="common">Slime mold</name>
    <dbReference type="NCBI Taxonomy" id="691883"/>
    <lineage>
        <taxon>Eukaryota</taxon>
        <taxon>Rotosphaerida</taxon>
        <taxon>Fonticulaceae</taxon>
        <taxon>Fonticula</taxon>
    </lineage>
</organism>
<feature type="compositionally biased region" description="Low complexity" evidence="1">
    <location>
        <begin position="20"/>
        <end position="44"/>
    </location>
</feature>
<feature type="compositionally biased region" description="Acidic residues" evidence="1">
    <location>
        <begin position="392"/>
        <end position="401"/>
    </location>
</feature>
<feature type="compositionally biased region" description="Acidic residues" evidence="1">
    <location>
        <begin position="426"/>
        <end position="442"/>
    </location>
</feature>
<feature type="compositionally biased region" description="Low complexity" evidence="1">
    <location>
        <begin position="284"/>
        <end position="298"/>
    </location>
</feature>
<feature type="compositionally biased region" description="Low complexity" evidence="1">
    <location>
        <begin position="1449"/>
        <end position="1481"/>
    </location>
</feature>